<accession>A0A6M3LII8</accession>
<proteinExistence type="predicted"/>
<dbReference type="AlphaFoldDB" id="A0A6M3LII8"/>
<organism evidence="1">
    <name type="scientific">viral metagenome</name>
    <dbReference type="NCBI Taxonomy" id="1070528"/>
    <lineage>
        <taxon>unclassified sequences</taxon>
        <taxon>metagenomes</taxon>
        <taxon>organismal metagenomes</taxon>
    </lineage>
</organism>
<evidence type="ECO:0008006" key="2">
    <source>
        <dbReference type="Google" id="ProtNLM"/>
    </source>
</evidence>
<sequence length="70" mass="8230">MKPIDTTSIFIGRGKESGYVLFSYKHKLDVDNMFKNYHDKVYIKTNNKRQFFQEAVAALREILKNGELDD</sequence>
<protein>
    <recommendedName>
        <fullName evidence="2">DUF5659 domain-containing protein</fullName>
    </recommendedName>
</protein>
<gene>
    <name evidence="1" type="ORF">MM415B04442_0007</name>
</gene>
<dbReference type="EMBL" id="MT143102">
    <property type="protein sequence ID" value="QJA92861.1"/>
    <property type="molecule type" value="Genomic_DNA"/>
</dbReference>
<reference evidence="1" key="1">
    <citation type="submission" date="2020-03" db="EMBL/GenBank/DDBJ databases">
        <title>The deep terrestrial virosphere.</title>
        <authorList>
            <person name="Holmfeldt K."/>
            <person name="Nilsson E."/>
            <person name="Simone D."/>
            <person name="Lopez-Fernandez M."/>
            <person name="Wu X."/>
            <person name="de Brujin I."/>
            <person name="Lundin D."/>
            <person name="Andersson A."/>
            <person name="Bertilsson S."/>
            <person name="Dopson M."/>
        </authorList>
    </citation>
    <scope>NUCLEOTIDE SEQUENCE</scope>
    <source>
        <strain evidence="1">MM415B04442</strain>
    </source>
</reference>
<evidence type="ECO:0000313" key="1">
    <source>
        <dbReference type="EMBL" id="QJA92861.1"/>
    </source>
</evidence>
<name>A0A6M3LII8_9ZZZZ</name>